<dbReference type="PANTHER" id="PTHR11229">
    <property type="entry name" value="50S RIBOSOMAL PROTEIN L3"/>
    <property type="match status" value="1"/>
</dbReference>
<keyword evidence="11" id="KW-1185">Reference proteome</keyword>
<evidence type="ECO:0000256" key="7">
    <source>
        <dbReference type="ARBA" id="ARBA00035209"/>
    </source>
</evidence>
<comment type="similarity">
    <text evidence="2 8">Belongs to the universal ribosomal protein uL3 family.</text>
</comment>
<comment type="subcellular location">
    <subcellularLocation>
        <location evidence="1">Mitochondrion</location>
    </subcellularLocation>
</comment>
<evidence type="ECO:0000313" key="10">
    <source>
        <dbReference type="EMBL" id="KAL2919431.1"/>
    </source>
</evidence>
<gene>
    <name evidence="10" type="ORF">HK105_201076</name>
</gene>
<evidence type="ECO:0000256" key="4">
    <source>
        <dbReference type="ARBA" id="ARBA00022980"/>
    </source>
</evidence>
<keyword evidence="4 8" id="KW-0689">Ribosomal protein</keyword>
<feature type="compositionally biased region" description="Basic and acidic residues" evidence="9">
    <location>
        <begin position="360"/>
        <end position="374"/>
    </location>
</feature>
<reference evidence="10 11" key="1">
    <citation type="submission" date="2023-09" db="EMBL/GenBank/DDBJ databases">
        <title>Pangenome analysis of Batrachochytrium dendrobatidis and related Chytrids.</title>
        <authorList>
            <person name="Yacoub M.N."/>
            <person name="Stajich J.E."/>
            <person name="James T.Y."/>
        </authorList>
    </citation>
    <scope>NUCLEOTIDE SEQUENCE [LARGE SCALE GENOMIC DNA]</scope>
    <source>
        <strain evidence="10 11">JEL0888</strain>
    </source>
</reference>
<feature type="region of interest" description="Disordered" evidence="9">
    <location>
        <begin position="347"/>
        <end position="374"/>
    </location>
</feature>
<keyword evidence="5" id="KW-0496">Mitochondrion</keyword>
<dbReference type="PANTHER" id="PTHR11229:SF8">
    <property type="entry name" value="LARGE RIBOSOMAL SUBUNIT PROTEIN UL3M"/>
    <property type="match status" value="1"/>
</dbReference>
<evidence type="ECO:0000256" key="2">
    <source>
        <dbReference type="ARBA" id="ARBA00006540"/>
    </source>
</evidence>
<keyword evidence="3" id="KW-0809">Transit peptide</keyword>
<comment type="caution">
    <text evidence="10">The sequence shown here is derived from an EMBL/GenBank/DDBJ whole genome shotgun (WGS) entry which is preliminary data.</text>
</comment>
<dbReference type="NCBIfam" id="TIGR03625">
    <property type="entry name" value="L3_bact"/>
    <property type="match status" value="1"/>
</dbReference>
<dbReference type="Gene3D" id="2.40.30.10">
    <property type="entry name" value="Translation factors"/>
    <property type="match status" value="2"/>
</dbReference>
<dbReference type="EMBL" id="JADGIZ020000003">
    <property type="protein sequence ID" value="KAL2919431.1"/>
    <property type="molecule type" value="Genomic_DNA"/>
</dbReference>
<evidence type="ECO:0000313" key="11">
    <source>
        <dbReference type="Proteomes" id="UP001527925"/>
    </source>
</evidence>
<evidence type="ECO:0000256" key="8">
    <source>
        <dbReference type="RuleBase" id="RU003905"/>
    </source>
</evidence>
<dbReference type="InterPro" id="IPR000597">
    <property type="entry name" value="Ribosomal_uL3"/>
</dbReference>
<dbReference type="Proteomes" id="UP001527925">
    <property type="component" value="Unassembled WGS sequence"/>
</dbReference>
<sequence>MRSLLASLHQRAARALGLGAGLAAPAAACAAAVGAASAPAAAFATAAAGASLLVRAADADAAAKVVTKKSLLKPAPPAQFPMSDGTGPAPEAKWTPESRRVGLIGLKRGMTSLFDEWGRMIPVTVLQIVDCQVVRTHFHHPSGKYMVEVGAVEPLSDHVIPKPQLFHFRKYRVPPKRKIIEFPVTPDACLPTGVELTAAHLVPGQFVDVQATTIGKGFQGVMKRFGFGGLRASHGVSISHRSLGSIGQCQASRLRARLVAAAVADPGKVWKGKKMPGRMGGVKRTVQNLKVVKIDNVHNLVYVRGAVPGVEDAYVRITDAIRKSWINQAFPSGASVPFPTFLGDQTQLPREMHAPPPAEGTRDPFSRQRREIDA</sequence>
<proteinExistence type="inferred from homology"/>
<evidence type="ECO:0000256" key="1">
    <source>
        <dbReference type="ARBA" id="ARBA00004173"/>
    </source>
</evidence>
<keyword evidence="6 8" id="KW-0687">Ribonucleoprotein</keyword>
<dbReference type="Pfam" id="PF00297">
    <property type="entry name" value="Ribosomal_L3"/>
    <property type="match status" value="1"/>
</dbReference>
<dbReference type="InterPro" id="IPR009000">
    <property type="entry name" value="Transl_B-barrel_sf"/>
</dbReference>
<dbReference type="PROSITE" id="PS00474">
    <property type="entry name" value="RIBOSOMAL_L3"/>
    <property type="match status" value="1"/>
</dbReference>
<accession>A0ABR4NIS0</accession>
<dbReference type="InterPro" id="IPR019927">
    <property type="entry name" value="Ribosomal_uL3_bac/org-type"/>
</dbReference>
<dbReference type="SUPFAM" id="SSF50447">
    <property type="entry name" value="Translation proteins"/>
    <property type="match status" value="1"/>
</dbReference>
<name>A0ABR4NIS0_9FUNG</name>
<dbReference type="InterPro" id="IPR019926">
    <property type="entry name" value="Ribosomal_uL3_CS"/>
</dbReference>
<protein>
    <recommendedName>
        <fullName evidence="7">Large ribosomal subunit protein uL3m</fullName>
    </recommendedName>
</protein>
<organism evidence="10 11">
    <name type="scientific">Polyrhizophydium stewartii</name>
    <dbReference type="NCBI Taxonomy" id="2732419"/>
    <lineage>
        <taxon>Eukaryota</taxon>
        <taxon>Fungi</taxon>
        <taxon>Fungi incertae sedis</taxon>
        <taxon>Chytridiomycota</taxon>
        <taxon>Chytridiomycota incertae sedis</taxon>
        <taxon>Chytridiomycetes</taxon>
        <taxon>Rhizophydiales</taxon>
        <taxon>Rhizophydiales incertae sedis</taxon>
        <taxon>Polyrhizophydium</taxon>
    </lineage>
</organism>
<evidence type="ECO:0000256" key="3">
    <source>
        <dbReference type="ARBA" id="ARBA00022946"/>
    </source>
</evidence>
<evidence type="ECO:0000256" key="6">
    <source>
        <dbReference type="ARBA" id="ARBA00023274"/>
    </source>
</evidence>
<evidence type="ECO:0000256" key="5">
    <source>
        <dbReference type="ARBA" id="ARBA00023128"/>
    </source>
</evidence>
<evidence type="ECO:0000256" key="9">
    <source>
        <dbReference type="SAM" id="MobiDB-lite"/>
    </source>
</evidence>